<evidence type="ECO:0000313" key="3">
    <source>
        <dbReference type="Proteomes" id="UP000460257"/>
    </source>
</evidence>
<gene>
    <name evidence="2" type="ORF">FRC54_06095</name>
</gene>
<proteinExistence type="predicted"/>
<dbReference type="InterPro" id="IPR002525">
    <property type="entry name" value="Transp_IS110-like_N"/>
</dbReference>
<reference evidence="2" key="1">
    <citation type="journal article" date="2020" name="Appl. Environ. Microbiol.">
        <title>Medium-Chain Fatty Acid Synthesis by 'Candidatus Weimeria bifida' gen. nov., sp. nov., and 'Candidatus Pseudoramibacter fermentans' sp. nov.</title>
        <authorList>
            <person name="Scarborough M.J."/>
            <person name="Myers K.S."/>
            <person name="Donohue T.J."/>
            <person name="Noguera D.R."/>
        </authorList>
    </citation>
    <scope>NUCLEOTIDE SEQUENCE</scope>
    <source>
        <strain evidence="2">LCO1.1</strain>
    </source>
</reference>
<evidence type="ECO:0000259" key="1">
    <source>
        <dbReference type="Pfam" id="PF01548"/>
    </source>
</evidence>
<organism evidence="2 3">
    <name type="scientific">Candidatus Weimeria bifida</name>
    <dbReference type="NCBI Taxonomy" id="2599074"/>
    <lineage>
        <taxon>Bacteria</taxon>
        <taxon>Bacillati</taxon>
        <taxon>Bacillota</taxon>
        <taxon>Clostridia</taxon>
        <taxon>Lachnospirales</taxon>
        <taxon>Lachnospiraceae</taxon>
        <taxon>Candidatus Weimeria</taxon>
    </lineage>
</organism>
<dbReference type="GO" id="GO:0004803">
    <property type="term" value="F:transposase activity"/>
    <property type="evidence" value="ECO:0007669"/>
    <property type="project" value="InterPro"/>
</dbReference>
<dbReference type="Pfam" id="PF01548">
    <property type="entry name" value="DEDD_Tnp_IS110"/>
    <property type="match status" value="1"/>
</dbReference>
<dbReference type="GO" id="GO:0006313">
    <property type="term" value="P:DNA transposition"/>
    <property type="evidence" value="ECO:0007669"/>
    <property type="project" value="InterPro"/>
</dbReference>
<protein>
    <submittedName>
        <fullName evidence="2">IS110 family transposase</fullName>
    </submittedName>
</protein>
<evidence type="ECO:0000313" key="2">
    <source>
        <dbReference type="EMBL" id="MQN01486.1"/>
    </source>
</evidence>
<dbReference type="EMBL" id="VOGC01000006">
    <property type="protein sequence ID" value="MQN01486.1"/>
    <property type="molecule type" value="Genomic_DNA"/>
</dbReference>
<dbReference type="AlphaFoldDB" id="A0A6N7IYS6"/>
<dbReference type="Proteomes" id="UP000460257">
    <property type="component" value="Unassembled WGS sequence"/>
</dbReference>
<accession>A0A6N7IYS6</accession>
<sequence length="157" mass="17944">MNCKQKRIENQALITAQQKMCFQWKSKKNYCHQGKSQASTWKELDSGQFDKNDKLSFISDNMLIVGCDIGSETHYVRAIDTRGRELSKEPFSFSNSKEGFESARRWMLELAAINNKDQIVMGLEPTGHYWFCIACWMISHGITLSSKSLCSEADKGD</sequence>
<feature type="domain" description="Transposase IS110-like N-terminal" evidence="1">
    <location>
        <begin position="65"/>
        <end position="143"/>
    </location>
</feature>
<comment type="caution">
    <text evidence="2">The sequence shown here is derived from an EMBL/GenBank/DDBJ whole genome shotgun (WGS) entry which is preliminary data.</text>
</comment>
<dbReference type="GO" id="GO:0003677">
    <property type="term" value="F:DNA binding"/>
    <property type="evidence" value="ECO:0007669"/>
    <property type="project" value="InterPro"/>
</dbReference>
<keyword evidence="3" id="KW-1185">Reference proteome</keyword>
<name>A0A6N7IYS6_9FIRM</name>